<organism evidence="2 3">
    <name type="scientific">Coccomyxa subellipsoidea</name>
    <dbReference type="NCBI Taxonomy" id="248742"/>
    <lineage>
        <taxon>Eukaryota</taxon>
        <taxon>Viridiplantae</taxon>
        <taxon>Chlorophyta</taxon>
        <taxon>core chlorophytes</taxon>
        <taxon>Trebouxiophyceae</taxon>
        <taxon>Trebouxiophyceae incertae sedis</taxon>
        <taxon>Coccomyxaceae</taxon>
        <taxon>Coccomyxa</taxon>
    </lineage>
</organism>
<accession>A0ABR2YTU6</accession>
<name>A0ABR2YTU6_9CHLO</name>
<reference evidence="2 3" key="1">
    <citation type="journal article" date="2024" name="Nat. Commun.">
        <title>Phylogenomics reveals the evolutionary origins of lichenization in chlorophyte algae.</title>
        <authorList>
            <person name="Puginier C."/>
            <person name="Libourel C."/>
            <person name="Otte J."/>
            <person name="Skaloud P."/>
            <person name="Haon M."/>
            <person name="Grisel S."/>
            <person name="Petersen M."/>
            <person name="Berrin J.G."/>
            <person name="Delaux P.M."/>
            <person name="Dal Grande F."/>
            <person name="Keller J."/>
        </authorList>
    </citation>
    <scope>NUCLEOTIDE SEQUENCE [LARGE SCALE GENOMIC DNA]</scope>
    <source>
        <strain evidence="2 3">SAG 216-7</strain>
    </source>
</reference>
<keyword evidence="3" id="KW-1185">Reference proteome</keyword>
<dbReference type="InterPro" id="IPR052965">
    <property type="entry name" value="Pigment-catalase-like"/>
</dbReference>
<dbReference type="Pfam" id="PF13668">
    <property type="entry name" value="Ferritin_2"/>
    <property type="match status" value="1"/>
</dbReference>
<evidence type="ECO:0000256" key="1">
    <source>
        <dbReference type="SAM" id="SignalP"/>
    </source>
</evidence>
<feature type="chain" id="PRO_5047404160" description="Desiccation-related protein PCC13-62" evidence="1">
    <location>
        <begin position="24"/>
        <end position="258"/>
    </location>
</feature>
<protein>
    <recommendedName>
        <fullName evidence="4">Desiccation-related protein PCC13-62</fullName>
    </recommendedName>
</protein>
<dbReference type="PANTHER" id="PTHR31694:SF26">
    <property type="entry name" value="OS05G0151100 PROTEIN"/>
    <property type="match status" value="1"/>
</dbReference>
<evidence type="ECO:0000313" key="2">
    <source>
        <dbReference type="EMBL" id="KAK9915056.1"/>
    </source>
</evidence>
<dbReference type="Proteomes" id="UP001491310">
    <property type="component" value="Unassembled WGS sequence"/>
</dbReference>
<dbReference type="SUPFAM" id="SSF47240">
    <property type="entry name" value="Ferritin-like"/>
    <property type="match status" value="1"/>
</dbReference>
<dbReference type="InterPro" id="IPR009078">
    <property type="entry name" value="Ferritin-like_SF"/>
</dbReference>
<dbReference type="PANTHER" id="PTHR31694">
    <property type="entry name" value="DESICCATION-LIKE PROTEIN"/>
    <property type="match status" value="1"/>
</dbReference>
<comment type="caution">
    <text evidence="2">The sequence shown here is derived from an EMBL/GenBank/DDBJ whole genome shotgun (WGS) entry which is preliminary data.</text>
</comment>
<evidence type="ECO:0008006" key="4">
    <source>
        <dbReference type="Google" id="ProtNLM"/>
    </source>
</evidence>
<sequence>MALSNVWFTLAAVLVVIASPAKANSNDVFNFALNLECLEGQFYSYAAYAEFARDEVAHLAFLRRTAGAAAVPCPQINIGSSFDTIIQAALESRAGNSVFSPYDNDVNFLLSAFLFEDLGVTAFAGAIPVLTGGDAQEAAAGILGVEAYHGGLLRQWLFENGDLVVQPYGIQVVSFVQALSDLRGKVGGGKDQGITIPAAVASYYGPNILGFFQANIVPTDSDAKIFARTPKEVLAIAYGGDATKPGAFFPSGVNGNIK</sequence>
<keyword evidence="1" id="KW-0732">Signal</keyword>
<gene>
    <name evidence="2" type="ORF">WJX75_004210</name>
</gene>
<dbReference type="EMBL" id="JALJOT010000005">
    <property type="protein sequence ID" value="KAK9915056.1"/>
    <property type="molecule type" value="Genomic_DNA"/>
</dbReference>
<proteinExistence type="predicted"/>
<evidence type="ECO:0000313" key="3">
    <source>
        <dbReference type="Proteomes" id="UP001491310"/>
    </source>
</evidence>
<feature type="signal peptide" evidence="1">
    <location>
        <begin position="1"/>
        <end position="23"/>
    </location>
</feature>